<gene>
    <name evidence="2" type="ORF">COT89_00595</name>
</gene>
<dbReference type="EMBL" id="PFAH01000002">
    <property type="protein sequence ID" value="PIR98199.1"/>
    <property type="molecule type" value="Genomic_DNA"/>
</dbReference>
<feature type="transmembrane region" description="Helical" evidence="1">
    <location>
        <begin position="167"/>
        <end position="188"/>
    </location>
</feature>
<proteinExistence type="predicted"/>
<reference evidence="3" key="1">
    <citation type="submission" date="2017-09" db="EMBL/GenBank/DDBJ databases">
        <title>Depth-based differentiation of microbial function through sediment-hosted aquifers and enrichment of novel symbionts in the deep terrestrial subsurface.</title>
        <authorList>
            <person name="Probst A.J."/>
            <person name="Ladd B."/>
            <person name="Jarett J.K."/>
            <person name="Geller-Mcgrath D.E."/>
            <person name="Sieber C.M.K."/>
            <person name="Emerson J.B."/>
            <person name="Anantharaman K."/>
            <person name="Thomas B.C."/>
            <person name="Malmstrom R."/>
            <person name="Stieglmeier M."/>
            <person name="Klingl A."/>
            <person name="Woyke T."/>
            <person name="Ryan C.M."/>
            <person name="Banfield J.F."/>
        </authorList>
    </citation>
    <scope>NUCLEOTIDE SEQUENCE [LARGE SCALE GENOMIC DNA]</scope>
</reference>
<evidence type="ECO:0000313" key="3">
    <source>
        <dbReference type="Proteomes" id="UP000231466"/>
    </source>
</evidence>
<sequence>MSEFFVSFIPTALVLVAVGIVLGLFQAGSVRAVERAKRLFYIFGGAVLAYSSYLSYLQYKIWQGNELGRFLFFGEQGTYYFKYISYHFFFPYLIALLLALIFIKALEAINAKRGGLIFEEEESYIAGLFMFLSSYPGILIYLFSILVVYLFWHIFEMVKEARNARLPLYYLWSTAALLMTFIWYSPFVKSDIWLLLKI</sequence>
<name>A0A2H0VIL7_9BACT</name>
<evidence type="ECO:0000313" key="2">
    <source>
        <dbReference type="EMBL" id="PIR98199.1"/>
    </source>
</evidence>
<dbReference type="AlphaFoldDB" id="A0A2H0VIL7"/>
<evidence type="ECO:0000256" key="1">
    <source>
        <dbReference type="SAM" id="Phobius"/>
    </source>
</evidence>
<organism evidence="2 3">
    <name type="scientific">Candidatus Colwellbacteria bacterium CG10_big_fil_rev_8_21_14_0_10_42_22</name>
    <dbReference type="NCBI Taxonomy" id="1974540"/>
    <lineage>
        <taxon>Bacteria</taxon>
        <taxon>Candidatus Colwelliibacteriota</taxon>
    </lineage>
</organism>
<feature type="transmembrane region" description="Helical" evidence="1">
    <location>
        <begin position="39"/>
        <end position="59"/>
    </location>
</feature>
<protein>
    <submittedName>
        <fullName evidence="2">Uncharacterized protein</fullName>
    </submittedName>
</protein>
<feature type="transmembrane region" description="Helical" evidence="1">
    <location>
        <begin position="79"/>
        <end position="103"/>
    </location>
</feature>
<keyword evidence="1" id="KW-0812">Transmembrane</keyword>
<keyword evidence="1" id="KW-1133">Transmembrane helix</keyword>
<comment type="caution">
    <text evidence="2">The sequence shown here is derived from an EMBL/GenBank/DDBJ whole genome shotgun (WGS) entry which is preliminary data.</text>
</comment>
<keyword evidence="1" id="KW-0472">Membrane</keyword>
<feature type="transmembrane region" description="Helical" evidence="1">
    <location>
        <begin position="124"/>
        <end position="155"/>
    </location>
</feature>
<accession>A0A2H0VIL7</accession>
<dbReference type="Proteomes" id="UP000231466">
    <property type="component" value="Unassembled WGS sequence"/>
</dbReference>
<feature type="transmembrane region" description="Helical" evidence="1">
    <location>
        <begin position="6"/>
        <end position="27"/>
    </location>
</feature>